<sequence length="77" mass="9524">MDKWTQNFPELGQAYELKVQFFDIYDINETELTNDANKFYQSWLSNIRKELMTYFEDLIKTTLYPITQFYYELVSYY</sequence>
<gene>
    <name evidence="1" type="ORF">AFK71_18210</name>
</gene>
<organism evidence="1 2">
    <name type="scientific">Virgibacillus pantothenticus</name>
    <dbReference type="NCBI Taxonomy" id="1473"/>
    <lineage>
        <taxon>Bacteria</taxon>
        <taxon>Bacillati</taxon>
        <taxon>Bacillota</taxon>
        <taxon>Bacilli</taxon>
        <taxon>Bacillales</taxon>
        <taxon>Bacillaceae</taxon>
        <taxon>Virgibacillus</taxon>
    </lineage>
</organism>
<evidence type="ECO:0000313" key="1">
    <source>
        <dbReference type="EMBL" id="KNE20315.1"/>
    </source>
</evidence>
<keyword evidence="2" id="KW-1185">Reference proteome</keyword>
<dbReference type="RefSeq" id="WP_050352887.1">
    <property type="nucleotide sequence ID" value="NZ_BOSN01000001.1"/>
</dbReference>
<reference evidence="2" key="1">
    <citation type="submission" date="2015-07" db="EMBL/GenBank/DDBJ databases">
        <title>Fjat-10053 dsm26.</title>
        <authorList>
            <person name="Liu B."/>
            <person name="Wang J."/>
            <person name="Zhu Y."/>
            <person name="Liu G."/>
            <person name="Chen Q."/>
            <person name="Chen Z."/>
            <person name="Lan J."/>
            <person name="Che J."/>
            <person name="Ge C."/>
            <person name="Shi H."/>
            <person name="Pan Z."/>
            <person name="Liu X."/>
        </authorList>
    </citation>
    <scope>NUCLEOTIDE SEQUENCE [LARGE SCALE GENOMIC DNA]</scope>
    <source>
        <strain evidence="2">DSM 26</strain>
    </source>
</reference>
<proteinExistence type="predicted"/>
<protein>
    <submittedName>
        <fullName evidence="1">Uncharacterized protein</fullName>
    </submittedName>
</protein>
<dbReference type="PATRIC" id="fig|1473.5.peg.2372"/>
<name>A0A0L0QNW0_VIRPA</name>
<dbReference type="GeneID" id="66870537"/>
<dbReference type="AlphaFoldDB" id="A0A0L0QNW0"/>
<accession>A0A0L0QNW0</accession>
<evidence type="ECO:0000313" key="2">
    <source>
        <dbReference type="Proteomes" id="UP000036780"/>
    </source>
</evidence>
<comment type="caution">
    <text evidence="1">The sequence shown here is derived from an EMBL/GenBank/DDBJ whole genome shotgun (WGS) entry which is preliminary data.</text>
</comment>
<dbReference type="EMBL" id="LGTO01000007">
    <property type="protein sequence ID" value="KNE20315.1"/>
    <property type="molecule type" value="Genomic_DNA"/>
</dbReference>
<dbReference type="Proteomes" id="UP000036780">
    <property type="component" value="Unassembled WGS sequence"/>
</dbReference>